<feature type="compositionally biased region" description="Basic residues" evidence="1">
    <location>
        <begin position="1"/>
        <end position="10"/>
    </location>
</feature>
<dbReference type="EMBL" id="LAZR01000305">
    <property type="protein sequence ID" value="KKN75711.1"/>
    <property type="molecule type" value="Genomic_DNA"/>
</dbReference>
<feature type="region of interest" description="Disordered" evidence="1">
    <location>
        <begin position="62"/>
        <end position="87"/>
    </location>
</feature>
<sequence>MSRSFRHNPSKHVDKYKDGNRYKDSDPIFEEYPGVLFDDTQLSTTNLVLANSAATGSLSVTKALSSKARKRADKQFRKQRRHDDRLA</sequence>
<feature type="compositionally biased region" description="Basic and acidic residues" evidence="1">
    <location>
        <begin position="11"/>
        <end position="22"/>
    </location>
</feature>
<protein>
    <submittedName>
        <fullName evidence="2">Uncharacterized protein</fullName>
    </submittedName>
</protein>
<evidence type="ECO:0000256" key="1">
    <source>
        <dbReference type="SAM" id="MobiDB-lite"/>
    </source>
</evidence>
<gene>
    <name evidence="2" type="ORF">LCGC14_0378140</name>
</gene>
<accession>A0A0F9VQF1</accession>
<feature type="region of interest" description="Disordered" evidence="1">
    <location>
        <begin position="1"/>
        <end position="22"/>
    </location>
</feature>
<organism evidence="2">
    <name type="scientific">marine sediment metagenome</name>
    <dbReference type="NCBI Taxonomy" id="412755"/>
    <lineage>
        <taxon>unclassified sequences</taxon>
        <taxon>metagenomes</taxon>
        <taxon>ecological metagenomes</taxon>
    </lineage>
</organism>
<name>A0A0F9VQF1_9ZZZZ</name>
<comment type="caution">
    <text evidence="2">The sequence shown here is derived from an EMBL/GenBank/DDBJ whole genome shotgun (WGS) entry which is preliminary data.</text>
</comment>
<proteinExistence type="predicted"/>
<evidence type="ECO:0000313" key="2">
    <source>
        <dbReference type="EMBL" id="KKN75711.1"/>
    </source>
</evidence>
<feature type="compositionally biased region" description="Basic and acidic residues" evidence="1">
    <location>
        <begin position="73"/>
        <end position="87"/>
    </location>
</feature>
<dbReference type="AlphaFoldDB" id="A0A0F9VQF1"/>
<reference evidence="2" key="1">
    <citation type="journal article" date="2015" name="Nature">
        <title>Complex archaea that bridge the gap between prokaryotes and eukaryotes.</title>
        <authorList>
            <person name="Spang A."/>
            <person name="Saw J.H."/>
            <person name="Jorgensen S.L."/>
            <person name="Zaremba-Niedzwiedzka K."/>
            <person name="Martijn J."/>
            <person name="Lind A.E."/>
            <person name="van Eijk R."/>
            <person name="Schleper C."/>
            <person name="Guy L."/>
            <person name="Ettema T.J."/>
        </authorList>
    </citation>
    <scope>NUCLEOTIDE SEQUENCE</scope>
</reference>